<dbReference type="Proteomes" id="UP000294854">
    <property type="component" value="Unassembled WGS sequence"/>
</dbReference>
<dbReference type="InterPro" id="IPR036388">
    <property type="entry name" value="WH-like_DNA-bd_sf"/>
</dbReference>
<gene>
    <name evidence="5" type="ORF">C5L31_000410</name>
</gene>
<dbReference type="EMBL" id="PUFO01000110">
    <property type="protein sequence ID" value="TDG70842.1"/>
    <property type="molecule type" value="Genomic_DNA"/>
</dbReference>
<dbReference type="STRING" id="1122149.FD44_GL001553"/>
<dbReference type="OrthoDB" id="2249507at2"/>
<sequence length="96" mass="11093">MKKDEVDTFIKSIDTVSHKIDLYVSDQLKDLGLTPSTYFVILKIGAYGELTQEQLFQMLSINPSNVTRRLNRLIEVGYVSKKQSTDDKRRRLVKLT</sequence>
<feature type="domain" description="HTH marR-type" evidence="4">
    <location>
        <begin position="6"/>
        <end position="96"/>
    </location>
</feature>
<dbReference type="AlphaFoldDB" id="A0A4R5NCM9"/>
<dbReference type="Gene3D" id="1.10.10.10">
    <property type="entry name" value="Winged helix-like DNA-binding domain superfamily/Winged helix DNA-binding domain"/>
    <property type="match status" value="1"/>
</dbReference>
<dbReference type="SUPFAM" id="SSF46785">
    <property type="entry name" value="Winged helix' DNA-binding domain"/>
    <property type="match status" value="1"/>
</dbReference>
<dbReference type="GO" id="GO:0003677">
    <property type="term" value="F:DNA binding"/>
    <property type="evidence" value="ECO:0007669"/>
    <property type="project" value="UniProtKB-KW"/>
</dbReference>
<reference evidence="5 6" key="1">
    <citation type="journal article" date="2019" name="Appl. Microbiol. Biotechnol.">
        <title>Uncovering carbohydrate metabolism through a genotype-phenotype association study of 56 lactic acid bacteria genomes.</title>
        <authorList>
            <person name="Buron-Moles G."/>
            <person name="Chailyan A."/>
            <person name="Dolejs I."/>
            <person name="Forster J."/>
            <person name="Miks M.H."/>
        </authorList>
    </citation>
    <scope>NUCLEOTIDE SEQUENCE [LARGE SCALE GENOMIC DNA]</scope>
    <source>
        <strain evidence="5 6">ATCC 49373</strain>
    </source>
</reference>
<evidence type="ECO:0000256" key="2">
    <source>
        <dbReference type="ARBA" id="ARBA00023125"/>
    </source>
</evidence>
<dbReference type="PRINTS" id="PR00598">
    <property type="entry name" value="HTHMARR"/>
</dbReference>
<dbReference type="SMART" id="SM00347">
    <property type="entry name" value="HTH_MARR"/>
    <property type="match status" value="1"/>
</dbReference>
<organism evidence="5 6">
    <name type="scientific">Secundilactobacillus malefermentans</name>
    <dbReference type="NCBI Taxonomy" id="176292"/>
    <lineage>
        <taxon>Bacteria</taxon>
        <taxon>Bacillati</taxon>
        <taxon>Bacillota</taxon>
        <taxon>Bacilli</taxon>
        <taxon>Lactobacillales</taxon>
        <taxon>Lactobacillaceae</taxon>
        <taxon>Secundilactobacillus</taxon>
    </lineage>
</organism>
<dbReference type="PANTHER" id="PTHR42756">
    <property type="entry name" value="TRANSCRIPTIONAL REGULATOR, MARR"/>
    <property type="match status" value="1"/>
</dbReference>
<evidence type="ECO:0000313" key="5">
    <source>
        <dbReference type="EMBL" id="TDG70842.1"/>
    </source>
</evidence>
<dbReference type="PANTHER" id="PTHR42756:SF1">
    <property type="entry name" value="TRANSCRIPTIONAL REPRESSOR OF EMRAB OPERON"/>
    <property type="match status" value="1"/>
</dbReference>
<keyword evidence="3" id="KW-0804">Transcription</keyword>
<accession>A0A4R5NCM9</accession>
<evidence type="ECO:0000256" key="1">
    <source>
        <dbReference type="ARBA" id="ARBA00023015"/>
    </source>
</evidence>
<dbReference type="InterPro" id="IPR000835">
    <property type="entry name" value="HTH_MarR-typ"/>
</dbReference>
<evidence type="ECO:0000259" key="4">
    <source>
        <dbReference type="PROSITE" id="PS50995"/>
    </source>
</evidence>
<keyword evidence="6" id="KW-1185">Reference proteome</keyword>
<name>A0A4R5NCM9_9LACO</name>
<dbReference type="RefSeq" id="WP_010620254.1">
    <property type="nucleotide sequence ID" value="NZ_PUFO01000110.1"/>
</dbReference>
<dbReference type="GO" id="GO:0003700">
    <property type="term" value="F:DNA-binding transcription factor activity"/>
    <property type="evidence" value="ECO:0007669"/>
    <property type="project" value="InterPro"/>
</dbReference>
<dbReference type="Pfam" id="PF01047">
    <property type="entry name" value="MarR"/>
    <property type="match status" value="1"/>
</dbReference>
<evidence type="ECO:0000256" key="3">
    <source>
        <dbReference type="ARBA" id="ARBA00023163"/>
    </source>
</evidence>
<proteinExistence type="predicted"/>
<evidence type="ECO:0000313" key="6">
    <source>
        <dbReference type="Proteomes" id="UP000294854"/>
    </source>
</evidence>
<dbReference type="InterPro" id="IPR036390">
    <property type="entry name" value="WH_DNA-bd_sf"/>
</dbReference>
<protein>
    <recommendedName>
        <fullName evidence="4">HTH marR-type domain-containing protein</fullName>
    </recommendedName>
</protein>
<keyword evidence="1" id="KW-0805">Transcription regulation</keyword>
<comment type="caution">
    <text evidence="5">The sequence shown here is derived from an EMBL/GenBank/DDBJ whole genome shotgun (WGS) entry which is preliminary data.</text>
</comment>
<dbReference type="PROSITE" id="PS50995">
    <property type="entry name" value="HTH_MARR_2"/>
    <property type="match status" value="1"/>
</dbReference>
<keyword evidence="2" id="KW-0238">DNA-binding</keyword>